<comment type="caution">
    <text evidence="2">The sequence shown here is derived from an EMBL/GenBank/DDBJ whole genome shotgun (WGS) entry which is preliminary data.</text>
</comment>
<evidence type="ECO:0000313" key="3">
    <source>
        <dbReference type="Proteomes" id="UP001063166"/>
    </source>
</evidence>
<gene>
    <name evidence="2" type="ORF">LshimejAT787_0703870</name>
</gene>
<protein>
    <submittedName>
        <fullName evidence="2">Uncharacterized protein</fullName>
    </submittedName>
</protein>
<dbReference type="Proteomes" id="UP001063166">
    <property type="component" value="Unassembled WGS sequence"/>
</dbReference>
<evidence type="ECO:0000313" key="2">
    <source>
        <dbReference type="EMBL" id="GLB39877.1"/>
    </source>
</evidence>
<dbReference type="EMBL" id="BRPK01000007">
    <property type="protein sequence ID" value="GLB39877.1"/>
    <property type="molecule type" value="Genomic_DNA"/>
</dbReference>
<keyword evidence="3" id="KW-1185">Reference proteome</keyword>
<evidence type="ECO:0000256" key="1">
    <source>
        <dbReference type="SAM" id="MobiDB-lite"/>
    </source>
</evidence>
<accession>A0A9P3PNV0</accession>
<organism evidence="2 3">
    <name type="scientific">Lyophyllum shimeji</name>
    <name type="common">Hon-shimeji</name>
    <name type="synonym">Tricholoma shimeji</name>
    <dbReference type="NCBI Taxonomy" id="47721"/>
    <lineage>
        <taxon>Eukaryota</taxon>
        <taxon>Fungi</taxon>
        <taxon>Dikarya</taxon>
        <taxon>Basidiomycota</taxon>
        <taxon>Agaricomycotina</taxon>
        <taxon>Agaricomycetes</taxon>
        <taxon>Agaricomycetidae</taxon>
        <taxon>Agaricales</taxon>
        <taxon>Tricholomatineae</taxon>
        <taxon>Lyophyllaceae</taxon>
        <taxon>Lyophyllum</taxon>
    </lineage>
</organism>
<reference evidence="2" key="1">
    <citation type="submission" date="2022-07" db="EMBL/GenBank/DDBJ databases">
        <title>The genome of Lyophyllum shimeji provides insight into the initial evolution of ectomycorrhizal fungal genome.</title>
        <authorList>
            <person name="Kobayashi Y."/>
            <person name="Shibata T."/>
            <person name="Hirakawa H."/>
            <person name="Shigenobu S."/>
            <person name="Nishiyama T."/>
            <person name="Yamada A."/>
            <person name="Hasebe M."/>
            <person name="Kawaguchi M."/>
        </authorList>
    </citation>
    <scope>NUCLEOTIDE SEQUENCE</scope>
    <source>
        <strain evidence="2">AT787</strain>
    </source>
</reference>
<dbReference type="AlphaFoldDB" id="A0A9P3PNV0"/>
<proteinExistence type="predicted"/>
<feature type="compositionally biased region" description="Polar residues" evidence="1">
    <location>
        <begin position="16"/>
        <end position="34"/>
    </location>
</feature>
<name>A0A9P3PNV0_LYOSH</name>
<sequence length="66" mass="7608">MLSPALKRILRKRKTPPSQDGRNPPTETFHSTDGVSRTLKRVLRRVASMTGVSVAEALFWWRTQTW</sequence>
<feature type="region of interest" description="Disordered" evidence="1">
    <location>
        <begin position="1"/>
        <end position="34"/>
    </location>
</feature>